<evidence type="ECO:0000256" key="2">
    <source>
        <dbReference type="ARBA" id="ARBA00022723"/>
    </source>
</evidence>
<dbReference type="Proteomes" id="UP000199031">
    <property type="component" value="Unassembled WGS sequence"/>
</dbReference>
<dbReference type="AlphaFoldDB" id="A0A1I5RJM1"/>
<evidence type="ECO:0000313" key="4">
    <source>
        <dbReference type="EMBL" id="SFP58713.1"/>
    </source>
</evidence>
<keyword evidence="5" id="KW-1185">Reference proteome</keyword>
<sequence length="163" mass="18510">MNTALLGELKHEAINTRKILERVPTDKLEWQPHEKSMKLGKLAKHIAELPVWFERILNADQFDLASASFNSEPPKNTGEILKLFDDSIAAAIKVLESATDDNLNSIWIFRRGEQIMFQLPKKVALRNLAMNHVYHHRGQLSVYLRLLNVPVPGMYGPSADEAL</sequence>
<accession>A0A1I5RJM1</accession>
<dbReference type="GO" id="GO:0046872">
    <property type="term" value="F:metal ion binding"/>
    <property type="evidence" value="ECO:0007669"/>
    <property type="project" value="UniProtKB-KW"/>
</dbReference>
<feature type="binding site" evidence="3">
    <location>
        <position position="136"/>
    </location>
    <ligand>
        <name>a divalent metal cation</name>
        <dbReference type="ChEBI" id="CHEBI:60240"/>
    </ligand>
</feature>
<dbReference type="Pfam" id="PF05163">
    <property type="entry name" value="DinB"/>
    <property type="match status" value="1"/>
</dbReference>
<evidence type="ECO:0000313" key="5">
    <source>
        <dbReference type="Proteomes" id="UP000199031"/>
    </source>
</evidence>
<proteinExistence type="inferred from homology"/>
<dbReference type="SUPFAM" id="SSF109854">
    <property type="entry name" value="DinB/YfiT-like putative metalloenzymes"/>
    <property type="match status" value="1"/>
</dbReference>
<organism evidence="4 5">
    <name type="scientific">Parafilimonas terrae</name>
    <dbReference type="NCBI Taxonomy" id="1465490"/>
    <lineage>
        <taxon>Bacteria</taxon>
        <taxon>Pseudomonadati</taxon>
        <taxon>Bacteroidota</taxon>
        <taxon>Chitinophagia</taxon>
        <taxon>Chitinophagales</taxon>
        <taxon>Chitinophagaceae</taxon>
        <taxon>Parafilimonas</taxon>
    </lineage>
</organism>
<dbReference type="InterPro" id="IPR007837">
    <property type="entry name" value="DinB"/>
</dbReference>
<keyword evidence="2 3" id="KW-0479">Metal-binding</keyword>
<dbReference type="STRING" id="1465490.SAMN05444277_101285"/>
<dbReference type="Gene3D" id="1.20.120.450">
    <property type="entry name" value="dinb family like domain"/>
    <property type="match status" value="1"/>
</dbReference>
<comment type="similarity">
    <text evidence="1">Belongs to the DinB family.</text>
</comment>
<feature type="binding site" evidence="3">
    <location>
        <position position="132"/>
    </location>
    <ligand>
        <name>a divalent metal cation</name>
        <dbReference type="ChEBI" id="CHEBI:60240"/>
    </ligand>
</feature>
<reference evidence="4 5" key="1">
    <citation type="submission" date="2016-10" db="EMBL/GenBank/DDBJ databases">
        <authorList>
            <person name="de Groot N.N."/>
        </authorList>
    </citation>
    <scope>NUCLEOTIDE SEQUENCE [LARGE SCALE GENOMIC DNA]</scope>
    <source>
        <strain evidence="4 5">DSM 28286</strain>
    </source>
</reference>
<evidence type="ECO:0000256" key="1">
    <source>
        <dbReference type="ARBA" id="ARBA00008635"/>
    </source>
</evidence>
<name>A0A1I5RJM1_9BACT</name>
<evidence type="ECO:0000256" key="3">
    <source>
        <dbReference type="PIRSR" id="PIRSR607837-1"/>
    </source>
</evidence>
<dbReference type="InterPro" id="IPR034660">
    <property type="entry name" value="DinB/YfiT-like"/>
</dbReference>
<protein>
    <submittedName>
        <fullName evidence="4">Uncharacterized damage-inducible protein DinB (Forms a four-helix bundle)</fullName>
    </submittedName>
</protein>
<dbReference type="EMBL" id="FOXQ01000001">
    <property type="protein sequence ID" value="SFP58713.1"/>
    <property type="molecule type" value="Genomic_DNA"/>
</dbReference>
<feature type="binding site" evidence="3">
    <location>
        <position position="45"/>
    </location>
    <ligand>
        <name>a divalent metal cation</name>
        <dbReference type="ChEBI" id="CHEBI:60240"/>
    </ligand>
</feature>
<gene>
    <name evidence="4" type="ORF">SAMN05444277_101285</name>
</gene>